<feature type="transmembrane region" description="Helical" evidence="1">
    <location>
        <begin position="33"/>
        <end position="56"/>
    </location>
</feature>
<keyword evidence="1" id="KW-1133">Transmembrane helix</keyword>
<dbReference type="EMBL" id="LXQA010155020">
    <property type="protein sequence ID" value="MCI26727.1"/>
    <property type="molecule type" value="Genomic_DNA"/>
</dbReference>
<organism evidence="2 3">
    <name type="scientific">Trifolium medium</name>
    <dbReference type="NCBI Taxonomy" id="97028"/>
    <lineage>
        <taxon>Eukaryota</taxon>
        <taxon>Viridiplantae</taxon>
        <taxon>Streptophyta</taxon>
        <taxon>Embryophyta</taxon>
        <taxon>Tracheophyta</taxon>
        <taxon>Spermatophyta</taxon>
        <taxon>Magnoliopsida</taxon>
        <taxon>eudicotyledons</taxon>
        <taxon>Gunneridae</taxon>
        <taxon>Pentapetalae</taxon>
        <taxon>rosids</taxon>
        <taxon>fabids</taxon>
        <taxon>Fabales</taxon>
        <taxon>Fabaceae</taxon>
        <taxon>Papilionoideae</taxon>
        <taxon>50 kb inversion clade</taxon>
        <taxon>NPAAA clade</taxon>
        <taxon>Hologalegina</taxon>
        <taxon>IRL clade</taxon>
        <taxon>Trifolieae</taxon>
        <taxon>Trifolium</taxon>
    </lineage>
</organism>
<evidence type="ECO:0000313" key="2">
    <source>
        <dbReference type="EMBL" id="MCI26727.1"/>
    </source>
</evidence>
<dbReference type="Proteomes" id="UP000265520">
    <property type="component" value="Unassembled WGS sequence"/>
</dbReference>
<accession>A0A392QRW1</accession>
<keyword evidence="1" id="KW-0472">Membrane</keyword>
<keyword evidence="1" id="KW-0812">Transmembrane</keyword>
<keyword evidence="3" id="KW-1185">Reference proteome</keyword>
<sequence length="60" mass="6175">LSDCSARVPIYPVAGAVAARPDGGATLPEYPNLGDLICGVFVLMVCGDLVALMALAEIWV</sequence>
<proteinExistence type="predicted"/>
<dbReference type="AlphaFoldDB" id="A0A392QRW1"/>
<name>A0A392QRW1_9FABA</name>
<reference evidence="2 3" key="1">
    <citation type="journal article" date="2018" name="Front. Plant Sci.">
        <title>Red Clover (Trifolium pratense) and Zigzag Clover (T. medium) - A Picture of Genomic Similarities and Differences.</title>
        <authorList>
            <person name="Dluhosova J."/>
            <person name="Istvanek J."/>
            <person name="Nedelnik J."/>
            <person name="Repkova J."/>
        </authorList>
    </citation>
    <scope>NUCLEOTIDE SEQUENCE [LARGE SCALE GENOMIC DNA]</scope>
    <source>
        <strain evidence="3">cv. 10/8</strain>
        <tissue evidence="2">Leaf</tissue>
    </source>
</reference>
<feature type="non-terminal residue" evidence="2">
    <location>
        <position position="1"/>
    </location>
</feature>
<protein>
    <submittedName>
        <fullName evidence="2">Uncharacterized protein</fullName>
    </submittedName>
</protein>
<evidence type="ECO:0000256" key="1">
    <source>
        <dbReference type="SAM" id="Phobius"/>
    </source>
</evidence>
<comment type="caution">
    <text evidence="2">The sequence shown here is derived from an EMBL/GenBank/DDBJ whole genome shotgun (WGS) entry which is preliminary data.</text>
</comment>
<evidence type="ECO:0000313" key="3">
    <source>
        <dbReference type="Proteomes" id="UP000265520"/>
    </source>
</evidence>